<evidence type="ECO:0000256" key="3">
    <source>
        <dbReference type="ARBA" id="ARBA00022679"/>
    </source>
</evidence>
<keyword evidence="7" id="KW-0472">Membrane</keyword>
<sequence length="308" mass="35979">MSLTGRTVFVAFDRLRWCRIPKVGTTYIQYALKEQLNTLEKVHGGSIKRYRARKRKSFVFVREPYSRLISGYIDKVLTTPSWWSTVGYDIMKGARVLNGSDKWTKKCAAYATFADFINYFIESETSGLHRNPHFIPIHDQCHLCQRNYTFLGHLETFREDLAHILKSVNVSVQIVPLEEKTILRKTAEVLTDGLKYVRMCTDKFTVMKSLWLSFQVRGYISEDMKLPVSRNQSEKISGEQFGNLASNAHLFSKDNFNHTQQRKNMISKMYRQIPLHQRLLVKKILEKDFLMSQYDPLPAEVFPEFSKP</sequence>
<gene>
    <name evidence="11" type="primary">LOC101845308</name>
</gene>
<dbReference type="Pfam" id="PF03567">
    <property type="entry name" value="Sulfotransfer_2"/>
    <property type="match status" value="1"/>
</dbReference>
<name>A0ABM0ZVV5_APLCA</name>
<comment type="subcellular location">
    <subcellularLocation>
        <location evidence="1 9">Golgi apparatus membrane</location>
        <topology evidence="1 9">Single-pass type II membrane protein</topology>
    </subcellularLocation>
</comment>
<evidence type="ECO:0000256" key="7">
    <source>
        <dbReference type="ARBA" id="ARBA00023136"/>
    </source>
</evidence>
<keyword evidence="8 9" id="KW-0325">Glycoprotein</keyword>
<keyword evidence="6 9" id="KW-0333">Golgi apparatus</keyword>
<dbReference type="RefSeq" id="XP_012935612.1">
    <property type="nucleotide sequence ID" value="XM_013080158.2"/>
</dbReference>
<keyword evidence="3 9" id="KW-0808">Transferase</keyword>
<evidence type="ECO:0000256" key="4">
    <source>
        <dbReference type="ARBA" id="ARBA00022692"/>
    </source>
</evidence>
<evidence type="ECO:0000256" key="1">
    <source>
        <dbReference type="ARBA" id="ARBA00004323"/>
    </source>
</evidence>
<keyword evidence="4" id="KW-0812">Transmembrane</keyword>
<comment type="similarity">
    <text evidence="2 9">Belongs to the sulfotransferase 2 family.</text>
</comment>
<evidence type="ECO:0000256" key="2">
    <source>
        <dbReference type="ARBA" id="ARBA00006339"/>
    </source>
</evidence>
<dbReference type="PANTHER" id="PTHR12137">
    <property type="entry name" value="CARBOHYDRATE SULFOTRANSFERASE"/>
    <property type="match status" value="1"/>
</dbReference>
<keyword evidence="9" id="KW-0735">Signal-anchor</keyword>
<protein>
    <recommendedName>
        <fullName evidence="9">Carbohydrate sulfotransferase</fullName>
        <ecNumber evidence="9">2.8.2.-</ecNumber>
    </recommendedName>
</protein>
<evidence type="ECO:0000256" key="8">
    <source>
        <dbReference type="ARBA" id="ARBA00023180"/>
    </source>
</evidence>
<dbReference type="EC" id="2.8.2.-" evidence="9"/>
<evidence type="ECO:0000313" key="10">
    <source>
        <dbReference type="Proteomes" id="UP000694888"/>
    </source>
</evidence>
<reference evidence="11" key="1">
    <citation type="submission" date="2025-08" db="UniProtKB">
        <authorList>
            <consortium name="RefSeq"/>
        </authorList>
    </citation>
    <scope>IDENTIFICATION</scope>
</reference>
<dbReference type="InterPro" id="IPR018011">
    <property type="entry name" value="Carb_sulfotrans_8-10"/>
</dbReference>
<evidence type="ECO:0000256" key="5">
    <source>
        <dbReference type="ARBA" id="ARBA00022989"/>
    </source>
</evidence>
<proteinExistence type="inferred from homology"/>
<dbReference type="PANTHER" id="PTHR12137:SF54">
    <property type="entry name" value="CARBOHYDRATE SULFOTRANSFERASE"/>
    <property type="match status" value="1"/>
</dbReference>
<dbReference type="GeneID" id="101845308"/>
<organism evidence="10 11">
    <name type="scientific">Aplysia californica</name>
    <name type="common">California sea hare</name>
    <dbReference type="NCBI Taxonomy" id="6500"/>
    <lineage>
        <taxon>Eukaryota</taxon>
        <taxon>Metazoa</taxon>
        <taxon>Spiralia</taxon>
        <taxon>Lophotrochozoa</taxon>
        <taxon>Mollusca</taxon>
        <taxon>Gastropoda</taxon>
        <taxon>Heterobranchia</taxon>
        <taxon>Euthyneura</taxon>
        <taxon>Tectipleura</taxon>
        <taxon>Aplysiida</taxon>
        <taxon>Aplysioidea</taxon>
        <taxon>Aplysiidae</taxon>
        <taxon>Aplysia</taxon>
    </lineage>
</organism>
<dbReference type="InterPro" id="IPR005331">
    <property type="entry name" value="Sulfotransferase"/>
</dbReference>
<evidence type="ECO:0000313" key="11">
    <source>
        <dbReference type="RefSeq" id="XP_012935612.1"/>
    </source>
</evidence>
<evidence type="ECO:0000256" key="9">
    <source>
        <dbReference type="RuleBase" id="RU364020"/>
    </source>
</evidence>
<keyword evidence="5" id="KW-1133">Transmembrane helix</keyword>
<keyword evidence="9" id="KW-0119">Carbohydrate metabolism</keyword>
<evidence type="ECO:0000256" key="6">
    <source>
        <dbReference type="ARBA" id="ARBA00023034"/>
    </source>
</evidence>
<accession>A0ABM0ZVV5</accession>
<keyword evidence="10" id="KW-1185">Reference proteome</keyword>
<dbReference type="Proteomes" id="UP000694888">
    <property type="component" value="Unplaced"/>
</dbReference>